<comment type="catalytic activity">
    <reaction evidence="9 10">
        <text>hydrogencarbonate + H(+) = CO2 + H2O</text>
        <dbReference type="Rhea" id="RHEA:10748"/>
        <dbReference type="ChEBI" id="CHEBI:15377"/>
        <dbReference type="ChEBI" id="CHEBI:15378"/>
        <dbReference type="ChEBI" id="CHEBI:16526"/>
        <dbReference type="ChEBI" id="CHEBI:17544"/>
        <dbReference type="EC" id="4.2.1.1"/>
    </reaction>
</comment>
<dbReference type="PANTHER" id="PTHR18952">
    <property type="entry name" value="CARBONIC ANHYDRASE"/>
    <property type="match status" value="1"/>
</dbReference>
<organism evidence="12 13">
    <name type="scientific">Parasulfitobacter algicola</name>
    <dbReference type="NCBI Taxonomy" id="2614809"/>
    <lineage>
        <taxon>Bacteria</taxon>
        <taxon>Pseudomonadati</taxon>
        <taxon>Pseudomonadota</taxon>
        <taxon>Alphaproteobacteria</taxon>
        <taxon>Rhodobacterales</taxon>
        <taxon>Roseobacteraceae</taxon>
        <taxon>Parasulfitobacter</taxon>
    </lineage>
</organism>
<accession>A0ABX2IYZ8</accession>
<dbReference type="Gene3D" id="3.10.200.10">
    <property type="entry name" value="Alpha carbonic anhydrase"/>
    <property type="match status" value="1"/>
</dbReference>
<dbReference type="PROSITE" id="PS00162">
    <property type="entry name" value="ALPHA_CA_1"/>
    <property type="match status" value="1"/>
</dbReference>
<sequence>MKISLHFLVFGLFVSTVPAIATSWSYEGDTGPDKWGHIHEDFNVCADGRQQSPIDLHSAVSTDLGEITLNWTPADWIVKDKGYTLQLETDNAGGIQIAGVDYSLVQFHFHTPSEHAIEGERFPMEVHFVHQAENGNLAVIGVMMTGGGEAGVFDTILQRSLEKDSPIQMDATDASSLLPADTSHWRYQGSLTTPPCSEIVLWSVMEKPVAVSDAALAAYQDRFPETARPLQDHNRRFILTQ</sequence>
<reference evidence="12 13" key="1">
    <citation type="submission" date="2020-06" db="EMBL/GenBank/DDBJ databases">
        <title>Sulfitobacter algicola sp. nov., isolated from green algae.</title>
        <authorList>
            <person name="Wang C."/>
        </authorList>
    </citation>
    <scope>NUCLEOTIDE SEQUENCE [LARGE SCALE GENOMIC DNA]</scope>
    <source>
        <strain evidence="12 13">1151</strain>
    </source>
</reference>
<dbReference type="InterPro" id="IPR018338">
    <property type="entry name" value="Carbonic_anhydrase_a-class_CS"/>
</dbReference>
<dbReference type="SUPFAM" id="SSF51069">
    <property type="entry name" value="Carbonic anhydrase"/>
    <property type="match status" value="1"/>
</dbReference>
<dbReference type="PANTHER" id="PTHR18952:SF265">
    <property type="entry name" value="CARBONIC ANHYDRASE"/>
    <property type="match status" value="1"/>
</dbReference>
<keyword evidence="7 10" id="KW-0862">Zinc</keyword>
<keyword evidence="8 10" id="KW-0456">Lyase</keyword>
<evidence type="ECO:0000256" key="4">
    <source>
        <dbReference type="ARBA" id="ARBA00012925"/>
    </source>
</evidence>
<keyword evidence="6 10" id="KW-0479">Metal-binding</keyword>
<evidence type="ECO:0000259" key="11">
    <source>
        <dbReference type="PROSITE" id="PS51144"/>
    </source>
</evidence>
<evidence type="ECO:0000313" key="13">
    <source>
        <dbReference type="Proteomes" id="UP000777935"/>
    </source>
</evidence>
<feature type="chain" id="PRO_5044961275" description="Carbonic anhydrase" evidence="10">
    <location>
        <begin position="22"/>
        <end position="241"/>
    </location>
</feature>
<evidence type="ECO:0000256" key="9">
    <source>
        <dbReference type="ARBA" id="ARBA00048348"/>
    </source>
</evidence>
<gene>
    <name evidence="12" type="ORF">HRQ87_13905</name>
</gene>
<dbReference type="Proteomes" id="UP000777935">
    <property type="component" value="Unassembled WGS sequence"/>
</dbReference>
<dbReference type="EC" id="4.2.1.1" evidence="4 10"/>
<evidence type="ECO:0000256" key="3">
    <source>
        <dbReference type="ARBA" id="ARBA00010718"/>
    </source>
</evidence>
<evidence type="ECO:0000256" key="2">
    <source>
        <dbReference type="ARBA" id="ARBA00002904"/>
    </source>
</evidence>
<comment type="similarity">
    <text evidence="3 10">Belongs to the alpha-carbonic anhydrase family.</text>
</comment>
<keyword evidence="13" id="KW-1185">Reference proteome</keyword>
<dbReference type="RefSeq" id="WP_174139040.1">
    <property type="nucleotide sequence ID" value="NZ_JABUFE010000008.1"/>
</dbReference>
<evidence type="ECO:0000256" key="6">
    <source>
        <dbReference type="ARBA" id="ARBA00022723"/>
    </source>
</evidence>
<dbReference type="InterPro" id="IPR023561">
    <property type="entry name" value="Carbonic_anhydrase_a-class"/>
</dbReference>
<feature type="domain" description="Alpha-carbonic anhydrase" evidence="11">
    <location>
        <begin position="22"/>
        <end position="241"/>
    </location>
</feature>
<dbReference type="EMBL" id="JABUFE010000008">
    <property type="protein sequence ID" value="NSX55896.1"/>
    <property type="molecule type" value="Genomic_DNA"/>
</dbReference>
<dbReference type="InterPro" id="IPR041891">
    <property type="entry name" value="Alpha_CA_prokaryot-like"/>
</dbReference>
<feature type="signal peptide" evidence="10">
    <location>
        <begin position="1"/>
        <end position="21"/>
    </location>
</feature>
<comment type="caution">
    <text evidence="12">The sequence shown here is derived from an EMBL/GenBank/DDBJ whole genome shotgun (WGS) entry which is preliminary data.</text>
</comment>
<evidence type="ECO:0000256" key="10">
    <source>
        <dbReference type="RuleBase" id="RU367011"/>
    </source>
</evidence>
<dbReference type="Pfam" id="PF00194">
    <property type="entry name" value="Carb_anhydrase"/>
    <property type="match status" value="1"/>
</dbReference>
<dbReference type="InterPro" id="IPR001148">
    <property type="entry name" value="CA_dom"/>
</dbReference>
<proteinExistence type="inferred from homology"/>
<name>A0ABX2IYZ8_9RHOB</name>
<evidence type="ECO:0000256" key="7">
    <source>
        <dbReference type="ARBA" id="ARBA00022833"/>
    </source>
</evidence>
<comment type="cofactor">
    <cofactor evidence="1 10">
        <name>Zn(2+)</name>
        <dbReference type="ChEBI" id="CHEBI:29105"/>
    </cofactor>
</comment>
<comment type="function">
    <text evidence="2 10">Reversible hydration of carbon dioxide.</text>
</comment>
<protein>
    <recommendedName>
        <fullName evidence="5 10">Carbonic anhydrase</fullName>
        <ecNumber evidence="4 10">4.2.1.1</ecNumber>
    </recommendedName>
</protein>
<keyword evidence="10" id="KW-0732">Signal</keyword>
<evidence type="ECO:0000256" key="8">
    <source>
        <dbReference type="ARBA" id="ARBA00023239"/>
    </source>
</evidence>
<evidence type="ECO:0000256" key="5">
    <source>
        <dbReference type="ARBA" id="ARBA00014628"/>
    </source>
</evidence>
<evidence type="ECO:0000313" key="12">
    <source>
        <dbReference type="EMBL" id="NSX55896.1"/>
    </source>
</evidence>
<dbReference type="PROSITE" id="PS51144">
    <property type="entry name" value="ALPHA_CA_2"/>
    <property type="match status" value="1"/>
</dbReference>
<dbReference type="CDD" id="cd03124">
    <property type="entry name" value="alpha_CA_prokaryotic_like"/>
    <property type="match status" value="1"/>
</dbReference>
<dbReference type="SMART" id="SM01057">
    <property type="entry name" value="Carb_anhydrase"/>
    <property type="match status" value="1"/>
</dbReference>
<evidence type="ECO:0000256" key="1">
    <source>
        <dbReference type="ARBA" id="ARBA00001947"/>
    </source>
</evidence>
<dbReference type="InterPro" id="IPR036398">
    <property type="entry name" value="CA_dom_sf"/>
</dbReference>